<name>A0ABN7ADG3_9HEMI</name>
<organism evidence="2 3">
    <name type="scientific">Nesidiocoris tenuis</name>
    <dbReference type="NCBI Taxonomy" id="355587"/>
    <lineage>
        <taxon>Eukaryota</taxon>
        <taxon>Metazoa</taxon>
        <taxon>Ecdysozoa</taxon>
        <taxon>Arthropoda</taxon>
        <taxon>Hexapoda</taxon>
        <taxon>Insecta</taxon>
        <taxon>Pterygota</taxon>
        <taxon>Neoptera</taxon>
        <taxon>Paraneoptera</taxon>
        <taxon>Hemiptera</taxon>
        <taxon>Heteroptera</taxon>
        <taxon>Panheteroptera</taxon>
        <taxon>Cimicomorpha</taxon>
        <taxon>Miridae</taxon>
        <taxon>Dicyphina</taxon>
        <taxon>Nesidiocoris</taxon>
    </lineage>
</organism>
<feature type="compositionally biased region" description="Low complexity" evidence="1">
    <location>
        <begin position="27"/>
        <end position="42"/>
    </location>
</feature>
<proteinExistence type="predicted"/>
<gene>
    <name evidence="2" type="ORF">NTJ_02196</name>
</gene>
<feature type="region of interest" description="Disordered" evidence="1">
    <location>
        <begin position="22"/>
        <end position="56"/>
    </location>
</feature>
<protein>
    <recommendedName>
        <fullName evidence="4">Zasp-like motif domain-containing protein</fullName>
    </recommendedName>
</protein>
<evidence type="ECO:0008006" key="4">
    <source>
        <dbReference type="Google" id="ProtNLM"/>
    </source>
</evidence>
<accession>A0ABN7ADG3</accession>
<evidence type="ECO:0000313" key="2">
    <source>
        <dbReference type="EMBL" id="BES89389.1"/>
    </source>
</evidence>
<dbReference type="Proteomes" id="UP001307889">
    <property type="component" value="Chromosome 1"/>
</dbReference>
<evidence type="ECO:0000313" key="3">
    <source>
        <dbReference type="Proteomes" id="UP001307889"/>
    </source>
</evidence>
<reference evidence="2 3" key="1">
    <citation type="submission" date="2023-09" db="EMBL/GenBank/DDBJ databases">
        <title>Nesidiocoris tenuis whole genome shotgun sequence.</title>
        <authorList>
            <person name="Shibata T."/>
            <person name="Shimoda M."/>
            <person name="Kobayashi T."/>
            <person name="Uehara T."/>
        </authorList>
    </citation>
    <scope>NUCLEOTIDE SEQUENCE [LARGE SCALE GENOMIC DNA]</scope>
    <source>
        <strain evidence="2 3">Japan</strain>
    </source>
</reference>
<sequence length="86" mass="9316">MLRWGKSRGASTPYILNRNIFRQPSEQSLNSQATTSTSQTPQAPVPCSSTGSVQPRAQAFGGGFQLTTPHTMNYDNKSRPFSLVAA</sequence>
<dbReference type="EMBL" id="AP028909">
    <property type="protein sequence ID" value="BES89389.1"/>
    <property type="molecule type" value="Genomic_DNA"/>
</dbReference>
<evidence type="ECO:0000256" key="1">
    <source>
        <dbReference type="SAM" id="MobiDB-lite"/>
    </source>
</evidence>
<keyword evidence="3" id="KW-1185">Reference proteome</keyword>